<keyword evidence="2" id="KW-1185">Reference proteome</keyword>
<protein>
    <submittedName>
        <fullName evidence="1">Uncharacterized protein</fullName>
    </submittedName>
</protein>
<reference evidence="1 2" key="1">
    <citation type="submission" date="2019-08" db="EMBL/GenBank/DDBJ databases">
        <title>Deep-cultivation of Planctomycetes and their phenomic and genomic characterization uncovers novel biology.</title>
        <authorList>
            <person name="Wiegand S."/>
            <person name="Jogler M."/>
            <person name="Boedeker C."/>
            <person name="Pinto D."/>
            <person name="Vollmers J."/>
            <person name="Rivas-Marin E."/>
            <person name="Kohn T."/>
            <person name="Peeters S.H."/>
            <person name="Heuer A."/>
            <person name="Rast P."/>
            <person name="Oberbeckmann S."/>
            <person name="Bunk B."/>
            <person name="Jeske O."/>
            <person name="Meyerdierks A."/>
            <person name="Storesund J.E."/>
            <person name="Kallscheuer N."/>
            <person name="Luecker S."/>
            <person name="Lage O.M."/>
            <person name="Pohl T."/>
            <person name="Merkel B.J."/>
            <person name="Hornburger P."/>
            <person name="Mueller R.-W."/>
            <person name="Bruemmer F."/>
            <person name="Labrenz M."/>
            <person name="Spormann A.M."/>
            <person name="Op den Camp H."/>
            <person name="Overmann J."/>
            <person name="Amann R."/>
            <person name="Jetten M.S.M."/>
            <person name="Mascher T."/>
            <person name="Medema M.H."/>
            <person name="Devos D.P."/>
            <person name="Kaster A.-K."/>
            <person name="Ovreas L."/>
            <person name="Rohde M."/>
            <person name="Galperin M.Y."/>
            <person name="Jogler C."/>
        </authorList>
    </citation>
    <scope>NUCLEOTIDE SEQUENCE [LARGE SCALE GENOMIC DNA]</scope>
    <source>
        <strain evidence="1 2">OJF2</strain>
    </source>
</reference>
<organism evidence="1 2">
    <name type="scientific">Aquisphaera giovannonii</name>
    <dbReference type="NCBI Taxonomy" id="406548"/>
    <lineage>
        <taxon>Bacteria</taxon>
        <taxon>Pseudomonadati</taxon>
        <taxon>Planctomycetota</taxon>
        <taxon>Planctomycetia</taxon>
        <taxon>Isosphaerales</taxon>
        <taxon>Isosphaeraceae</taxon>
        <taxon>Aquisphaera</taxon>
    </lineage>
</organism>
<evidence type="ECO:0000313" key="1">
    <source>
        <dbReference type="EMBL" id="QEH32922.1"/>
    </source>
</evidence>
<accession>A0A5B9VXC7</accession>
<dbReference type="KEGG" id="agv:OJF2_14070"/>
<sequence length="171" mass="18533">MSLLACVGDNVVPVIPRHCQAGALARLVWGLADRPRSDLQPARADIPEDIVEGWEDLLRGLMGVPFQGPDRPLLVDFEADALREFEVWYSASVRRLETRGTSMDRLLRDAEVRSLDRVPGLALAFTLIDAVEAGDPIGEGVAIGPDVLCRAIELRSALSAHTEAALATLRA</sequence>
<proteinExistence type="predicted"/>
<name>A0A5B9VXC7_9BACT</name>
<gene>
    <name evidence="1" type="ORF">OJF2_14070</name>
</gene>
<dbReference type="EMBL" id="CP042997">
    <property type="protein sequence ID" value="QEH32922.1"/>
    <property type="molecule type" value="Genomic_DNA"/>
</dbReference>
<dbReference type="AlphaFoldDB" id="A0A5B9VXC7"/>
<dbReference type="Proteomes" id="UP000324233">
    <property type="component" value="Chromosome"/>
</dbReference>
<evidence type="ECO:0000313" key="2">
    <source>
        <dbReference type="Proteomes" id="UP000324233"/>
    </source>
</evidence>